<sequence length="145" mass="16147">MGNCFGKKVILPKQTCDNENQKQIGGATIEPTVTSTSLPPLQKTTPELEAVNDDEDECEKKKTVNVNNINGSTCFGGGGLGEGVKIRLVVTKEELKQILNLKKEMNYSSVEQLLEILRLSSRRRRYKSGMVNENWKPSLDSIPEH</sequence>
<dbReference type="PANTHER" id="PTHR35704">
    <property type="entry name" value="OS02G0254600 PROTEIN"/>
    <property type="match status" value="1"/>
</dbReference>
<dbReference type="EMBL" id="KK914970">
    <property type="protein sequence ID" value="KDP25835.1"/>
    <property type="molecule type" value="Genomic_DNA"/>
</dbReference>
<dbReference type="Proteomes" id="UP000027138">
    <property type="component" value="Unassembled WGS sequence"/>
</dbReference>
<protein>
    <submittedName>
        <fullName evidence="1">Uncharacterized protein</fullName>
    </submittedName>
</protein>
<dbReference type="STRING" id="180498.A0A067K0Q9"/>
<reference evidence="1 2" key="1">
    <citation type="journal article" date="2014" name="PLoS ONE">
        <title>Global Analysis of Gene Expression Profiles in Physic Nut (Jatropha curcas L.) Seedlings Exposed to Salt Stress.</title>
        <authorList>
            <person name="Zhang L."/>
            <person name="Zhang C."/>
            <person name="Wu P."/>
            <person name="Chen Y."/>
            <person name="Li M."/>
            <person name="Jiang H."/>
            <person name="Wu G."/>
        </authorList>
    </citation>
    <scope>NUCLEOTIDE SEQUENCE [LARGE SCALE GENOMIC DNA]</scope>
    <source>
        <strain evidence="2">cv. GZQX0401</strain>
        <tissue evidence="1">Young leaves</tissue>
    </source>
</reference>
<proteinExistence type="predicted"/>
<dbReference type="OrthoDB" id="1304043at2759"/>
<keyword evidence="2" id="KW-1185">Reference proteome</keyword>
<evidence type="ECO:0000313" key="1">
    <source>
        <dbReference type="EMBL" id="KDP25835.1"/>
    </source>
</evidence>
<dbReference type="PANTHER" id="PTHR35704:SF1">
    <property type="entry name" value="OS02G0254600 PROTEIN"/>
    <property type="match status" value="1"/>
</dbReference>
<dbReference type="AlphaFoldDB" id="A0A067K0Q9"/>
<name>A0A067K0Q9_JATCU</name>
<evidence type="ECO:0000313" key="2">
    <source>
        <dbReference type="Proteomes" id="UP000027138"/>
    </source>
</evidence>
<gene>
    <name evidence="1" type="ORF">JCGZ_22865</name>
</gene>
<accession>A0A067K0Q9</accession>
<organism evidence="1 2">
    <name type="scientific">Jatropha curcas</name>
    <name type="common">Barbados nut</name>
    <dbReference type="NCBI Taxonomy" id="180498"/>
    <lineage>
        <taxon>Eukaryota</taxon>
        <taxon>Viridiplantae</taxon>
        <taxon>Streptophyta</taxon>
        <taxon>Embryophyta</taxon>
        <taxon>Tracheophyta</taxon>
        <taxon>Spermatophyta</taxon>
        <taxon>Magnoliopsida</taxon>
        <taxon>eudicotyledons</taxon>
        <taxon>Gunneridae</taxon>
        <taxon>Pentapetalae</taxon>
        <taxon>rosids</taxon>
        <taxon>fabids</taxon>
        <taxon>Malpighiales</taxon>
        <taxon>Euphorbiaceae</taxon>
        <taxon>Crotonoideae</taxon>
        <taxon>Jatropheae</taxon>
        <taxon>Jatropha</taxon>
    </lineage>
</organism>